<proteinExistence type="predicted"/>
<protein>
    <submittedName>
        <fullName evidence="1">NUDIX domain-containing protein</fullName>
    </submittedName>
</protein>
<accession>A0A7L9J716</accession>
<evidence type="ECO:0000313" key="2">
    <source>
        <dbReference type="Proteomes" id="UP000593998"/>
    </source>
</evidence>
<evidence type="ECO:0000313" key="1">
    <source>
        <dbReference type="EMBL" id="QOK24470.1"/>
    </source>
</evidence>
<dbReference type="AlphaFoldDB" id="A0A7L9J716"/>
<reference evidence="1 2" key="1">
    <citation type="submission" date="2020-10" db="EMBL/GenBank/DDBJ databases">
        <title>Janibacter indicus TT2 genome sequence.</title>
        <authorList>
            <person name="Lee K."/>
            <person name="Ganzorig M."/>
        </authorList>
    </citation>
    <scope>NUCLEOTIDE SEQUENCE [LARGE SCALE GENOMIC DNA]</scope>
    <source>
        <strain evidence="1 2">TT2</strain>
    </source>
</reference>
<dbReference type="RefSeq" id="WP_083545990.1">
    <property type="nucleotide sequence ID" value="NZ_CP062789.1"/>
</dbReference>
<dbReference type="EMBL" id="CP062789">
    <property type="protein sequence ID" value="QOK24470.1"/>
    <property type="molecule type" value="Genomic_DNA"/>
</dbReference>
<dbReference type="Proteomes" id="UP000593998">
    <property type="component" value="Chromosome"/>
</dbReference>
<name>A0A7L9J716_9MICO</name>
<dbReference type="Gene3D" id="3.90.79.10">
    <property type="entry name" value="Nucleoside Triphosphate Pyrophosphohydrolase"/>
    <property type="match status" value="1"/>
</dbReference>
<sequence>MQPGESPEQALARECTEGIGVTVTRWRALDPPVVRLGEGLELYTFVVDAWRGTPAGV</sequence>
<dbReference type="InterPro" id="IPR015797">
    <property type="entry name" value="NUDIX_hydrolase-like_dom_sf"/>
</dbReference>
<gene>
    <name evidence="1" type="ORF">IGS73_03145</name>
</gene>
<dbReference type="SUPFAM" id="SSF55811">
    <property type="entry name" value="Nudix"/>
    <property type="match status" value="1"/>
</dbReference>
<organism evidence="1 2">
    <name type="scientific">Janibacter indicus</name>
    <dbReference type="NCBI Taxonomy" id="857417"/>
    <lineage>
        <taxon>Bacteria</taxon>
        <taxon>Bacillati</taxon>
        <taxon>Actinomycetota</taxon>
        <taxon>Actinomycetes</taxon>
        <taxon>Micrococcales</taxon>
        <taxon>Intrasporangiaceae</taxon>
        <taxon>Janibacter</taxon>
    </lineage>
</organism>